<dbReference type="AlphaFoldDB" id="A0A2V1K133"/>
<evidence type="ECO:0000259" key="1">
    <source>
        <dbReference type="PROSITE" id="PS50164"/>
    </source>
</evidence>
<keyword evidence="3" id="KW-1185">Reference proteome</keyword>
<gene>
    <name evidence="2" type="ORF">DD235_14535</name>
</gene>
<dbReference type="CDD" id="cd00719">
    <property type="entry name" value="GIY-YIG_SF"/>
    <property type="match status" value="1"/>
</dbReference>
<dbReference type="PROSITE" id="PS50164">
    <property type="entry name" value="GIY_YIG"/>
    <property type="match status" value="1"/>
</dbReference>
<evidence type="ECO:0000313" key="2">
    <source>
        <dbReference type="EMBL" id="PWF21607.1"/>
    </source>
</evidence>
<organism evidence="2 3">
    <name type="scientific">Corticimicrobacter populi</name>
    <dbReference type="NCBI Taxonomy" id="2175229"/>
    <lineage>
        <taxon>Bacteria</taxon>
        <taxon>Pseudomonadati</taxon>
        <taxon>Pseudomonadota</taxon>
        <taxon>Betaproteobacteria</taxon>
        <taxon>Burkholderiales</taxon>
        <taxon>Alcaligenaceae</taxon>
        <taxon>Corticimicrobacter</taxon>
    </lineage>
</organism>
<accession>A0A2V1K133</accession>
<protein>
    <submittedName>
        <fullName evidence="2">Excinuclease ABC subunit C</fullName>
    </submittedName>
</protein>
<comment type="caution">
    <text evidence="2">The sequence shown here is derived from an EMBL/GenBank/DDBJ whole genome shotgun (WGS) entry which is preliminary data.</text>
</comment>
<evidence type="ECO:0000313" key="3">
    <source>
        <dbReference type="Proteomes" id="UP000245212"/>
    </source>
</evidence>
<dbReference type="EMBL" id="QETA01000007">
    <property type="protein sequence ID" value="PWF21607.1"/>
    <property type="molecule type" value="Genomic_DNA"/>
</dbReference>
<reference evidence="3" key="1">
    <citation type="submission" date="2018-05" db="EMBL/GenBank/DDBJ databases">
        <authorList>
            <person name="Li Y."/>
        </authorList>
    </citation>
    <scope>NUCLEOTIDE SEQUENCE [LARGE SCALE GENOMIC DNA]</scope>
    <source>
        <strain evidence="3">3d-2-2</strain>
    </source>
</reference>
<dbReference type="InterPro" id="IPR035901">
    <property type="entry name" value="GIY-YIG_endonuc_sf"/>
</dbReference>
<dbReference type="Proteomes" id="UP000245212">
    <property type="component" value="Unassembled WGS sequence"/>
</dbReference>
<dbReference type="InterPro" id="IPR000305">
    <property type="entry name" value="GIY-YIG_endonuc"/>
</dbReference>
<dbReference type="Pfam" id="PF01541">
    <property type="entry name" value="GIY-YIG"/>
    <property type="match status" value="1"/>
</dbReference>
<dbReference type="SUPFAM" id="SSF82771">
    <property type="entry name" value="GIY-YIG endonuclease"/>
    <property type="match status" value="1"/>
</dbReference>
<feature type="domain" description="GIY-YIG" evidence="1">
    <location>
        <begin position="51"/>
        <end position="131"/>
    </location>
</feature>
<sequence>MTDFAQRSLLPDTSEHGLPFETQELRDQLEHFLRHTWIDPFLNEKRIIGHYKWGVYAFYDYDHEPIYVGQTNEQLSTRIRRHLTNQRTDAVAMSVLDPYEVCYIEVWPLTDVEGVEIGRTDVKTAKARLNAMEHAAYTHLIRQSKFRAILNEKPPLSPDHPIDLPASYHAKVVSDEVSRLRDHPDLRLARRAATIARLAKVIAERKVQTGLRHTLLTQARRLADLAERRVRGAPANLETSGDEGDEG</sequence>
<proteinExistence type="predicted"/>
<name>A0A2V1K133_9BURK</name>